<keyword evidence="1" id="KW-0808">Transferase</keyword>
<protein>
    <submittedName>
        <fullName evidence="1">Putative histidine kinase</fullName>
        <ecNumber evidence="1">2.7.13.3</ecNumber>
    </submittedName>
</protein>
<dbReference type="EMBL" id="PDCK01000044">
    <property type="protein sequence ID" value="PRQ22464.1"/>
    <property type="molecule type" value="Genomic_DNA"/>
</dbReference>
<dbReference type="GO" id="GO:0004673">
    <property type="term" value="F:protein histidine kinase activity"/>
    <property type="evidence" value="ECO:0007669"/>
    <property type="project" value="UniProtKB-EC"/>
</dbReference>
<sequence>MHGEIGIVDKEIGEKGTCFRFNVLVRAINVYEDHIKLKQDLELGGDPSYDDRDQQLGLIAAIRTPKANPRLTIVPSLKFTPLRSPDLNVFRSTPSSPKVEESIVVLLNKNEERRRMVHQFMKGSLGIKVLVVEQWGRLAHTLKKIKYMTMKGYHSQHHHSSSSGISDLGLQHCLSKST</sequence>
<keyword evidence="1" id="KW-0418">Kinase</keyword>
<dbReference type="AlphaFoldDB" id="A0A2P6PKK4"/>
<organism evidence="1 2">
    <name type="scientific">Rosa chinensis</name>
    <name type="common">China rose</name>
    <dbReference type="NCBI Taxonomy" id="74649"/>
    <lineage>
        <taxon>Eukaryota</taxon>
        <taxon>Viridiplantae</taxon>
        <taxon>Streptophyta</taxon>
        <taxon>Embryophyta</taxon>
        <taxon>Tracheophyta</taxon>
        <taxon>Spermatophyta</taxon>
        <taxon>Magnoliopsida</taxon>
        <taxon>eudicotyledons</taxon>
        <taxon>Gunneridae</taxon>
        <taxon>Pentapetalae</taxon>
        <taxon>rosids</taxon>
        <taxon>fabids</taxon>
        <taxon>Rosales</taxon>
        <taxon>Rosaceae</taxon>
        <taxon>Rosoideae</taxon>
        <taxon>Rosoideae incertae sedis</taxon>
        <taxon>Rosa</taxon>
    </lineage>
</organism>
<keyword evidence="2" id="KW-1185">Reference proteome</keyword>
<gene>
    <name evidence="1" type="ORF">RchiOBHm_Chr6g0250601</name>
</gene>
<dbReference type="EC" id="2.7.13.3" evidence="1"/>
<dbReference type="Gramene" id="PRQ22464">
    <property type="protein sequence ID" value="PRQ22464"/>
    <property type="gene ID" value="RchiOBHm_Chr6g0250601"/>
</dbReference>
<evidence type="ECO:0000313" key="1">
    <source>
        <dbReference type="EMBL" id="PRQ22464.1"/>
    </source>
</evidence>
<proteinExistence type="predicted"/>
<dbReference type="STRING" id="74649.A0A2P6PKK4"/>
<comment type="caution">
    <text evidence="1">The sequence shown here is derived from an EMBL/GenBank/DDBJ whole genome shotgun (WGS) entry which is preliminary data.</text>
</comment>
<accession>A0A2P6PKK4</accession>
<dbReference type="Proteomes" id="UP000238479">
    <property type="component" value="Chromosome 6"/>
</dbReference>
<name>A0A2P6PKK4_ROSCH</name>
<reference evidence="1 2" key="1">
    <citation type="journal article" date="2018" name="Nat. Genet.">
        <title>The Rosa genome provides new insights in the design of modern roses.</title>
        <authorList>
            <person name="Bendahmane M."/>
        </authorList>
    </citation>
    <scope>NUCLEOTIDE SEQUENCE [LARGE SCALE GENOMIC DNA]</scope>
    <source>
        <strain evidence="2">cv. Old Blush</strain>
    </source>
</reference>
<evidence type="ECO:0000313" key="2">
    <source>
        <dbReference type="Proteomes" id="UP000238479"/>
    </source>
</evidence>